<accession>A0A0S4J9K1</accession>
<dbReference type="PANTHER" id="PTHR45942">
    <property type="entry name" value="PROTEIN PHOSPATASE 3 REGULATORY SUBUNIT B ALPHA ISOFORM TYPE 1"/>
    <property type="match status" value="1"/>
</dbReference>
<dbReference type="FunFam" id="1.10.238.10:FF:000001">
    <property type="entry name" value="Calmodulin 1"/>
    <property type="match status" value="1"/>
</dbReference>
<sequence>MGQNHSFTQEELQQLQAGTSLSQAQILRLHKRFRKLDKDGNGTISRQEFNSIPALAANPLLERVLTVFDSDGDKNVDFKEFVRALAIFSNEVEKREKLLFTFKMYDIDGDGKISNKDLFQTLQIMVGTNLTEIQLQQIVDKTFIEADSDRDGYISFPEFEKIVLASDYGDKLTLQF</sequence>
<dbReference type="Pfam" id="PF13499">
    <property type="entry name" value="EF-hand_7"/>
    <property type="match status" value="2"/>
</dbReference>
<evidence type="ECO:0000313" key="6">
    <source>
        <dbReference type="Proteomes" id="UP000051952"/>
    </source>
</evidence>
<dbReference type="VEuPathDB" id="TriTrypDB:BSAL_90445"/>
<dbReference type="GO" id="GO:0005509">
    <property type="term" value="F:calcium ion binding"/>
    <property type="evidence" value="ECO:0007669"/>
    <property type="project" value="InterPro"/>
</dbReference>
<dbReference type="PROSITE" id="PS50222">
    <property type="entry name" value="EF_HAND_2"/>
    <property type="match status" value="4"/>
</dbReference>
<keyword evidence="1" id="KW-0479">Metal-binding</keyword>
<dbReference type="SUPFAM" id="SSF47473">
    <property type="entry name" value="EF-hand"/>
    <property type="match status" value="1"/>
</dbReference>
<feature type="domain" description="EF-hand" evidence="4">
    <location>
        <begin position="93"/>
        <end position="128"/>
    </location>
</feature>
<proteinExistence type="predicted"/>
<dbReference type="Proteomes" id="UP000051952">
    <property type="component" value="Unassembled WGS sequence"/>
</dbReference>
<feature type="domain" description="EF-hand" evidence="4">
    <location>
        <begin position="61"/>
        <end position="91"/>
    </location>
</feature>
<keyword evidence="3" id="KW-0106">Calcium</keyword>
<dbReference type="SMART" id="SM00054">
    <property type="entry name" value="EFh"/>
    <property type="match status" value="4"/>
</dbReference>
<organism evidence="5 6">
    <name type="scientific">Bodo saltans</name>
    <name type="common">Flagellated protozoan</name>
    <dbReference type="NCBI Taxonomy" id="75058"/>
    <lineage>
        <taxon>Eukaryota</taxon>
        <taxon>Discoba</taxon>
        <taxon>Euglenozoa</taxon>
        <taxon>Kinetoplastea</taxon>
        <taxon>Metakinetoplastina</taxon>
        <taxon>Eubodonida</taxon>
        <taxon>Bodonidae</taxon>
        <taxon>Bodo</taxon>
    </lineage>
</organism>
<feature type="domain" description="EF-hand" evidence="4">
    <location>
        <begin position="24"/>
        <end position="59"/>
    </location>
</feature>
<evidence type="ECO:0000256" key="2">
    <source>
        <dbReference type="ARBA" id="ARBA00022737"/>
    </source>
</evidence>
<evidence type="ECO:0000256" key="3">
    <source>
        <dbReference type="ARBA" id="ARBA00022837"/>
    </source>
</evidence>
<dbReference type="PRINTS" id="PR00450">
    <property type="entry name" value="RECOVERIN"/>
</dbReference>
<dbReference type="InterPro" id="IPR018247">
    <property type="entry name" value="EF_Hand_1_Ca_BS"/>
</dbReference>
<dbReference type="Gene3D" id="1.10.238.10">
    <property type="entry name" value="EF-hand"/>
    <property type="match status" value="1"/>
</dbReference>
<name>A0A0S4J9K1_BODSA</name>
<reference evidence="6" key="1">
    <citation type="submission" date="2015-09" db="EMBL/GenBank/DDBJ databases">
        <authorList>
            <consortium name="Pathogen Informatics"/>
        </authorList>
    </citation>
    <scope>NUCLEOTIDE SEQUENCE [LARGE SCALE GENOMIC DNA]</scope>
    <source>
        <strain evidence="6">Lake Konstanz</strain>
    </source>
</reference>
<evidence type="ECO:0000259" key="4">
    <source>
        <dbReference type="PROSITE" id="PS50222"/>
    </source>
</evidence>
<keyword evidence="2" id="KW-0677">Repeat</keyword>
<feature type="domain" description="EF-hand" evidence="4">
    <location>
        <begin position="134"/>
        <end position="169"/>
    </location>
</feature>
<dbReference type="PROSITE" id="PS00018">
    <property type="entry name" value="EF_HAND_1"/>
    <property type="match status" value="4"/>
</dbReference>
<dbReference type="OMA" id="DTNFDRD"/>
<dbReference type="InterPro" id="IPR002048">
    <property type="entry name" value="EF_hand_dom"/>
</dbReference>
<keyword evidence="6" id="KW-1185">Reference proteome</keyword>
<dbReference type="CDD" id="cd00051">
    <property type="entry name" value="EFh"/>
    <property type="match status" value="2"/>
</dbReference>
<protein>
    <submittedName>
        <fullName evidence="5">Calcineurin B subunit, putative</fullName>
    </submittedName>
</protein>
<dbReference type="OrthoDB" id="191686at2759"/>
<evidence type="ECO:0000313" key="5">
    <source>
        <dbReference type="EMBL" id="CUG85692.1"/>
    </source>
</evidence>
<dbReference type="EMBL" id="CYKH01001182">
    <property type="protein sequence ID" value="CUG85692.1"/>
    <property type="molecule type" value="Genomic_DNA"/>
</dbReference>
<dbReference type="InterPro" id="IPR011992">
    <property type="entry name" value="EF-hand-dom_pair"/>
</dbReference>
<gene>
    <name evidence="5" type="ORF">BSAL_90445</name>
</gene>
<evidence type="ECO:0000256" key="1">
    <source>
        <dbReference type="ARBA" id="ARBA00022723"/>
    </source>
</evidence>
<dbReference type="AlphaFoldDB" id="A0A0S4J9K1"/>